<name>X1RU01_9ZZZZ</name>
<comment type="caution">
    <text evidence="1">The sequence shown here is derived from an EMBL/GenBank/DDBJ whole genome shotgun (WGS) entry which is preliminary data.</text>
</comment>
<dbReference type="AlphaFoldDB" id="X1RU01"/>
<sequence>MKSFKLAKISLFVELKAIRPGIYTDVPLIIVIEENVGSTKLIVTKK</sequence>
<evidence type="ECO:0000313" key="1">
    <source>
        <dbReference type="EMBL" id="GAI84138.1"/>
    </source>
</evidence>
<gene>
    <name evidence="1" type="ORF">S12H4_17244</name>
</gene>
<organism evidence="1">
    <name type="scientific">marine sediment metagenome</name>
    <dbReference type="NCBI Taxonomy" id="412755"/>
    <lineage>
        <taxon>unclassified sequences</taxon>
        <taxon>metagenomes</taxon>
        <taxon>ecological metagenomes</taxon>
    </lineage>
</organism>
<protein>
    <submittedName>
        <fullName evidence="1">Uncharacterized protein</fullName>
    </submittedName>
</protein>
<accession>X1RU01</accession>
<dbReference type="EMBL" id="BARW01008410">
    <property type="protein sequence ID" value="GAI84138.1"/>
    <property type="molecule type" value="Genomic_DNA"/>
</dbReference>
<reference evidence="1" key="1">
    <citation type="journal article" date="2014" name="Front. Microbiol.">
        <title>High frequency of phylogenetically diverse reductive dehalogenase-homologous genes in deep subseafloor sedimentary metagenomes.</title>
        <authorList>
            <person name="Kawai M."/>
            <person name="Futagami T."/>
            <person name="Toyoda A."/>
            <person name="Takaki Y."/>
            <person name="Nishi S."/>
            <person name="Hori S."/>
            <person name="Arai W."/>
            <person name="Tsubouchi T."/>
            <person name="Morono Y."/>
            <person name="Uchiyama I."/>
            <person name="Ito T."/>
            <person name="Fujiyama A."/>
            <person name="Inagaki F."/>
            <person name="Takami H."/>
        </authorList>
    </citation>
    <scope>NUCLEOTIDE SEQUENCE</scope>
    <source>
        <strain evidence="1">Expedition CK06-06</strain>
    </source>
</reference>
<proteinExistence type="predicted"/>